<name>A0A6I4I5V2_9SPHI</name>
<dbReference type="OrthoDB" id="9940093at2"/>
<accession>A0A6I4I5V2</accession>
<evidence type="ECO:0000313" key="1">
    <source>
        <dbReference type="EMBL" id="MVN90500.1"/>
    </source>
</evidence>
<dbReference type="RefSeq" id="WP_157540285.1">
    <property type="nucleotide sequence ID" value="NZ_WQLA01000002.1"/>
</dbReference>
<organism evidence="1 2">
    <name type="scientific">Mucilaginibacter aquatilis</name>
    <dbReference type="NCBI Taxonomy" id="1517760"/>
    <lineage>
        <taxon>Bacteria</taxon>
        <taxon>Pseudomonadati</taxon>
        <taxon>Bacteroidota</taxon>
        <taxon>Sphingobacteriia</taxon>
        <taxon>Sphingobacteriales</taxon>
        <taxon>Sphingobacteriaceae</taxon>
        <taxon>Mucilaginibacter</taxon>
    </lineage>
</organism>
<reference evidence="1 2" key="1">
    <citation type="submission" date="2019-12" db="EMBL/GenBank/DDBJ databases">
        <title>Mucilaginibacter sp. HME9299 genome sequencing and assembly.</title>
        <authorList>
            <person name="Kang H."/>
            <person name="Kim H."/>
            <person name="Joh K."/>
        </authorList>
    </citation>
    <scope>NUCLEOTIDE SEQUENCE [LARGE SCALE GENOMIC DNA]</scope>
    <source>
        <strain evidence="1 2">HME9299</strain>
    </source>
</reference>
<protein>
    <submittedName>
        <fullName evidence="1">Uncharacterized protein</fullName>
    </submittedName>
</protein>
<keyword evidence="2" id="KW-1185">Reference proteome</keyword>
<sequence length="82" mass="9592">MVSQIFEGINDYNIGNPSAKMRKLRPEDHIDVIKMSHMPFIGKALAQTQNRQFLDDEKERPLNNMVYAAIFASLELEKYYRT</sequence>
<proteinExistence type="predicted"/>
<evidence type="ECO:0000313" key="2">
    <source>
        <dbReference type="Proteomes" id="UP000434850"/>
    </source>
</evidence>
<dbReference type="EMBL" id="WQLA01000002">
    <property type="protein sequence ID" value="MVN90500.1"/>
    <property type="molecule type" value="Genomic_DNA"/>
</dbReference>
<dbReference type="Proteomes" id="UP000434850">
    <property type="component" value="Unassembled WGS sequence"/>
</dbReference>
<gene>
    <name evidence="1" type="ORF">GO816_05115</name>
</gene>
<dbReference type="AlphaFoldDB" id="A0A6I4I5V2"/>
<comment type="caution">
    <text evidence="1">The sequence shown here is derived from an EMBL/GenBank/DDBJ whole genome shotgun (WGS) entry which is preliminary data.</text>
</comment>